<protein>
    <submittedName>
        <fullName evidence="6">ABC-type branched-subunit amino acid transport system substrate-binding protein</fullName>
    </submittedName>
</protein>
<dbReference type="OrthoDB" id="7210494at2"/>
<evidence type="ECO:0000256" key="4">
    <source>
        <dbReference type="SAM" id="MobiDB-lite"/>
    </source>
</evidence>
<evidence type="ECO:0000313" key="6">
    <source>
        <dbReference type="EMBL" id="MBB5730671.1"/>
    </source>
</evidence>
<organism evidence="6 7">
    <name type="scientific">Sphingomonas prati</name>
    <dbReference type="NCBI Taxonomy" id="1843237"/>
    <lineage>
        <taxon>Bacteria</taxon>
        <taxon>Pseudomonadati</taxon>
        <taxon>Pseudomonadota</taxon>
        <taxon>Alphaproteobacteria</taxon>
        <taxon>Sphingomonadales</taxon>
        <taxon>Sphingomonadaceae</taxon>
        <taxon>Sphingomonas</taxon>
    </lineage>
</organism>
<dbReference type="Gene3D" id="3.40.50.2300">
    <property type="match status" value="2"/>
</dbReference>
<sequence>MAEAQDRPQPLRQTMGRRRVGAGLLAAMLLAGCQTIVPRGVDDRPAPSRPPRGAETAPTAPQGALPVDAERNRVALLVPMTGPNAAVGNAIANAANLALIDTGTAKVRITTYDTATGAAAAADRALADGNRLFLGPLLGDDVRAVSPMARAAKVPVIAFSNDATVAGNGTYLMGFSPAQSIARVVDYARSKGMTRFAGLVPTGAYGRTASAMLIRAAEASGGSVVAMQTFDRSAESLKAAVARFGRDQQYDAVLIADGGRIALQAVPLLKRTASPGAKILGTELWATDNAIRTGGALNGAWYASVPDAMYRQLGRRYQARYGRAPYRLASLGYDAVLLTVRIAANWRVGTAFPERMLIDRGGFGGVDGAFRFNRDGIAQRTLEVNQVASGTPVVVSVAPKGFE</sequence>
<dbReference type="InterPro" id="IPR028081">
    <property type="entry name" value="Leu-bd"/>
</dbReference>
<dbReference type="PANTHER" id="PTHR30483:SF6">
    <property type="entry name" value="PERIPLASMIC BINDING PROTEIN OF ABC TRANSPORTER FOR NATURAL AMINO ACIDS"/>
    <property type="match status" value="1"/>
</dbReference>
<reference evidence="6 7" key="1">
    <citation type="submission" date="2020-08" db="EMBL/GenBank/DDBJ databases">
        <title>Genomic Encyclopedia of Type Strains, Phase IV (KMG-IV): sequencing the most valuable type-strain genomes for metagenomic binning, comparative biology and taxonomic classification.</title>
        <authorList>
            <person name="Goeker M."/>
        </authorList>
    </citation>
    <scope>NUCLEOTIDE SEQUENCE [LARGE SCALE GENOMIC DNA]</scope>
    <source>
        <strain evidence="6 7">DSM 103336</strain>
    </source>
</reference>
<dbReference type="CDD" id="cd06339">
    <property type="entry name" value="PBP1_YraM_LppC_lipoprotein-like"/>
    <property type="match status" value="1"/>
</dbReference>
<evidence type="ECO:0000259" key="5">
    <source>
        <dbReference type="Pfam" id="PF13458"/>
    </source>
</evidence>
<evidence type="ECO:0000256" key="3">
    <source>
        <dbReference type="ARBA" id="ARBA00022970"/>
    </source>
</evidence>
<keyword evidence="3" id="KW-0029">Amino-acid transport</keyword>
<dbReference type="Pfam" id="PF13458">
    <property type="entry name" value="Peripla_BP_6"/>
    <property type="match status" value="1"/>
</dbReference>
<dbReference type="AlphaFoldDB" id="A0A7W9BV33"/>
<feature type="region of interest" description="Disordered" evidence="4">
    <location>
        <begin position="38"/>
        <end position="68"/>
    </location>
</feature>
<evidence type="ECO:0000256" key="1">
    <source>
        <dbReference type="ARBA" id="ARBA00010062"/>
    </source>
</evidence>
<dbReference type="EMBL" id="JACIJR010000008">
    <property type="protein sequence ID" value="MBB5730671.1"/>
    <property type="molecule type" value="Genomic_DNA"/>
</dbReference>
<evidence type="ECO:0000256" key="2">
    <source>
        <dbReference type="ARBA" id="ARBA00022729"/>
    </source>
</evidence>
<accession>A0A7W9BV33</accession>
<keyword evidence="7" id="KW-1185">Reference proteome</keyword>
<dbReference type="SUPFAM" id="SSF53822">
    <property type="entry name" value="Periplasmic binding protein-like I"/>
    <property type="match status" value="1"/>
</dbReference>
<keyword evidence="2" id="KW-0732">Signal</keyword>
<proteinExistence type="inferred from homology"/>
<dbReference type="RefSeq" id="WP_157177721.1">
    <property type="nucleotide sequence ID" value="NZ_BMJP01000006.1"/>
</dbReference>
<comment type="similarity">
    <text evidence="1">Belongs to the leucine-binding protein family.</text>
</comment>
<dbReference type="GO" id="GO:0006865">
    <property type="term" value="P:amino acid transport"/>
    <property type="evidence" value="ECO:0007669"/>
    <property type="project" value="UniProtKB-KW"/>
</dbReference>
<dbReference type="InterPro" id="IPR051010">
    <property type="entry name" value="BCAA_transport"/>
</dbReference>
<comment type="caution">
    <text evidence="6">The sequence shown here is derived from an EMBL/GenBank/DDBJ whole genome shotgun (WGS) entry which is preliminary data.</text>
</comment>
<evidence type="ECO:0000313" key="7">
    <source>
        <dbReference type="Proteomes" id="UP000546701"/>
    </source>
</evidence>
<gene>
    <name evidence="6" type="ORF">FHS99_003177</name>
</gene>
<name>A0A7W9BV33_9SPHN</name>
<dbReference type="PROSITE" id="PS51257">
    <property type="entry name" value="PROKAR_LIPOPROTEIN"/>
    <property type="match status" value="1"/>
</dbReference>
<dbReference type="InterPro" id="IPR028082">
    <property type="entry name" value="Peripla_BP_I"/>
</dbReference>
<feature type="domain" description="Leucine-binding protein" evidence="5">
    <location>
        <begin position="73"/>
        <end position="344"/>
    </location>
</feature>
<keyword evidence="3" id="KW-0813">Transport</keyword>
<dbReference type="Proteomes" id="UP000546701">
    <property type="component" value="Unassembled WGS sequence"/>
</dbReference>
<dbReference type="PANTHER" id="PTHR30483">
    <property type="entry name" value="LEUCINE-SPECIFIC-BINDING PROTEIN"/>
    <property type="match status" value="1"/>
</dbReference>